<proteinExistence type="predicted"/>
<sequence>MLKDKKKALVIGLSLLLMSVIGNIWYYEAQRIDEPIVLQHYYEISLRQGENMMEVYYITNKNDGAKLIDIYFPKYDLQMYVKHDQIYQYKYYDLHNDYMTFYISEDMEQANIDDMILDEAVVTFNNGIKQTIHIGKIMAGGRKGSGQIHGTMSGSSSTGEAKVVYEVHKDITIHHISTNLYEESKGLVKMAMYTDHGRVQARSNAGSKEKIQEQEHFHGKNIKTIPYVPIKDISLPFKATKSLEVCTYIPAPEDERKFNVYNLRYALHFEDVNGDQGIEYLLNIDYRPDFANRSLKDFIKSRGK</sequence>
<protein>
    <submittedName>
        <fullName evidence="1">Uncharacterized protein</fullName>
    </submittedName>
</protein>
<dbReference type="RefSeq" id="WP_212695287.1">
    <property type="nucleotide sequence ID" value="NZ_CP058649.1"/>
</dbReference>
<name>A0A8J8SI65_9FIRM</name>
<dbReference type="AlphaFoldDB" id="A0A8J8SI65"/>
<evidence type="ECO:0000313" key="2">
    <source>
        <dbReference type="Proteomes" id="UP000683246"/>
    </source>
</evidence>
<reference evidence="1" key="1">
    <citation type="submission" date="2020-07" db="EMBL/GenBank/DDBJ databases">
        <title>Vallitalea pronyensis genome.</title>
        <authorList>
            <person name="Postec A."/>
        </authorList>
    </citation>
    <scope>NUCLEOTIDE SEQUENCE</scope>
    <source>
        <strain evidence="1">FatNI3</strain>
    </source>
</reference>
<organism evidence="1 2">
    <name type="scientific">Vallitalea pronyensis</name>
    <dbReference type="NCBI Taxonomy" id="1348613"/>
    <lineage>
        <taxon>Bacteria</taxon>
        <taxon>Bacillati</taxon>
        <taxon>Bacillota</taxon>
        <taxon>Clostridia</taxon>
        <taxon>Lachnospirales</taxon>
        <taxon>Vallitaleaceae</taxon>
        <taxon>Vallitalea</taxon>
    </lineage>
</organism>
<evidence type="ECO:0000313" key="1">
    <source>
        <dbReference type="EMBL" id="QUI24595.1"/>
    </source>
</evidence>
<dbReference type="KEGG" id="vpy:HZI73_20815"/>
<accession>A0A8J8SI65</accession>
<dbReference type="EMBL" id="CP058649">
    <property type="protein sequence ID" value="QUI24595.1"/>
    <property type="molecule type" value="Genomic_DNA"/>
</dbReference>
<keyword evidence="2" id="KW-1185">Reference proteome</keyword>
<gene>
    <name evidence="1" type="ORF">HZI73_20815</name>
</gene>
<dbReference type="Proteomes" id="UP000683246">
    <property type="component" value="Chromosome"/>
</dbReference>